<evidence type="ECO:0008006" key="3">
    <source>
        <dbReference type="Google" id="ProtNLM"/>
    </source>
</evidence>
<dbReference type="Proteomes" id="UP000186806">
    <property type="component" value="Unassembled WGS sequence"/>
</dbReference>
<organism evidence="1 2">
    <name type="scientific">Chromohalobacter japonicus</name>
    <dbReference type="NCBI Taxonomy" id="223900"/>
    <lineage>
        <taxon>Bacteria</taxon>
        <taxon>Pseudomonadati</taxon>
        <taxon>Pseudomonadota</taxon>
        <taxon>Gammaproteobacteria</taxon>
        <taxon>Oceanospirillales</taxon>
        <taxon>Halomonadaceae</taxon>
        <taxon>Chromohalobacter</taxon>
    </lineage>
</organism>
<sequence>MSDFTAEPPANIEELKKLAGDKTNYKNRKSAVEALGKHKCQQSKDILWRLMINDKVYAVQNAAFLKLQAFGEDVKLPRKKKGHLVKDINKKLGRVRDSLNEEFTPEKFNEKFRAMYPEEFDIYSFEKSGKFNQWVDNVLKSLPKK</sequence>
<protein>
    <recommendedName>
        <fullName evidence="3">HEAT repeat domain-containing protein</fullName>
    </recommendedName>
</protein>
<gene>
    <name evidence="1" type="ORF">BTW10_04650</name>
</gene>
<dbReference type="AlphaFoldDB" id="A0A1Q8TGD0"/>
<comment type="caution">
    <text evidence="1">The sequence shown here is derived from an EMBL/GenBank/DDBJ whole genome shotgun (WGS) entry which is preliminary data.</text>
</comment>
<dbReference type="RefSeq" id="WP_075368369.1">
    <property type="nucleotide sequence ID" value="NZ_MSDQ01000006.1"/>
</dbReference>
<dbReference type="EMBL" id="MSDQ01000006">
    <property type="protein sequence ID" value="OLO12737.1"/>
    <property type="molecule type" value="Genomic_DNA"/>
</dbReference>
<evidence type="ECO:0000313" key="1">
    <source>
        <dbReference type="EMBL" id="OLO12737.1"/>
    </source>
</evidence>
<keyword evidence="2" id="KW-1185">Reference proteome</keyword>
<reference evidence="1 2" key="1">
    <citation type="submission" date="2016-12" db="EMBL/GenBank/DDBJ databases">
        <title>Draft genome sequences of strains Salinicola socius SMB35, Salinicola sp. MH3R3-1 and Chromohalobacter sp. SMB17 from the Verkhnekamsk potash mining region of Russia.</title>
        <authorList>
            <person name="Mavrodi D.V."/>
            <person name="Olsson B.E."/>
            <person name="Korsakova E.S."/>
            <person name="Pyankova A."/>
            <person name="Mavrodi O.V."/>
            <person name="Plotnikova E.G."/>
        </authorList>
    </citation>
    <scope>NUCLEOTIDE SEQUENCE [LARGE SCALE GENOMIC DNA]</scope>
    <source>
        <strain evidence="1 2">SMB17</strain>
    </source>
</reference>
<accession>A0A1Q8TGD0</accession>
<proteinExistence type="predicted"/>
<evidence type="ECO:0000313" key="2">
    <source>
        <dbReference type="Proteomes" id="UP000186806"/>
    </source>
</evidence>
<name>A0A1Q8TGD0_9GAMM</name>